<evidence type="ECO:0000256" key="3">
    <source>
        <dbReference type="ARBA" id="ARBA00022801"/>
    </source>
</evidence>
<evidence type="ECO:0000259" key="5">
    <source>
        <dbReference type="Pfam" id="PF01975"/>
    </source>
</evidence>
<dbReference type="Gene3D" id="3.40.1210.10">
    <property type="entry name" value="Survival protein SurE-like phosphatase/nucleotidase"/>
    <property type="match status" value="1"/>
</dbReference>
<dbReference type="InterPro" id="IPR002828">
    <property type="entry name" value="SurE-like_Pase/nucleotidase"/>
</dbReference>
<dbReference type="AlphaFoldDB" id="A0A7J9FGN1"/>
<dbReference type="GO" id="GO:0046872">
    <property type="term" value="F:metal ion binding"/>
    <property type="evidence" value="ECO:0007669"/>
    <property type="project" value="UniProtKB-KW"/>
</dbReference>
<feature type="transmembrane region" description="Helical" evidence="4">
    <location>
        <begin position="57"/>
        <end position="82"/>
    </location>
</feature>
<feature type="domain" description="Survival protein SurE-like phosphatase/nucleotidase" evidence="5">
    <location>
        <begin position="13"/>
        <end position="52"/>
    </location>
</feature>
<keyword evidence="4" id="KW-1133">Transmembrane helix</keyword>
<protein>
    <recommendedName>
        <fullName evidence="5">Survival protein SurE-like phosphatase/nucleotidase domain-containing protein</fullName>
    </recommendedName>
</protein>
<dbReference type="EMBL" id="JABEZW010000055">
    <property type="protein sequence ID" value="MBA0784440.1"/>
    <property type="molecule type" value="Genomic_DNA"/>
</dbReference>
<comment type="similarity">
    <text evidence="1">Belongs to the SurE nucleotidase family.</text>
</comment>
<keyword evidence="4" id="KW-0472">Membrane</keyword>
<accession>A0A7J9FGN1</accession>
<comment type="caution">
    <text evidence="6">The sequence shown here is derived from an EMBL/GenBank/DDBJ whole genome shotgun (WGS) entry which is preliminary data.</text>
</comment>
<feature type="domain" description="Survival protein SurE-like phosphatase/nucleotidase" evidence="5">
    <location>
        <begin position="95"/>
        <end position="263"/>
    </location>
</feature>
<reference evidence="6 7" key="1">
    <citation type="journal article" date="2019" name="Genome Biol. Evol.">
        <title>Insights into the evolution of the New World diploid cottons (Gossypium, subgenus Houzingenia) based on genome sequencing.</title>
        <authorList>
            <person name="Grover C.E."/>
            <person name="Arick M.A. 2nd"/>
            <person name="Thrash A."/>
            <person name="Conover J.L."/>
            <person name="Sanders W.S."/>
            <person name="Peterson D.G."/>
            <person name="Frelichowski J.E."/>
            <person name="Scheffler J.A."/>
            <person name="Scheffler B.E."/>
            <person name="Wendel J.F."/>
        </authorList>
    </citation>
    <scope>NUCLEOTIDE SEQUENCE [LARGE SCALE GENOMIC DNA]</scope>
    <source>
        <strain evidence="6">8</strain>
        <tissue evidence="6">Leaf</tissue>
    </source>
</reference>
<evidence type="ECO:0000256" key="2">
    <source>
        <dbReference type="ARBA" id="ARBA00022723"/>
    </source>
</evidence>
<dbReference type="Proteomes" id="UP000593568">
    <property type="component" value="Unassembled WGS sequence"/>
</dbReference>
<name>A0A7J9FGN1_9ROSI</name>
<keyword evidence="4" id="KW-0812">Transmembrane</keyword>
<keyword evidence="7" id="KW-1185">Reference proteome</keyword>
<dbReference type="InterPro" id="IPR036523">
    <property type="entry name" value="SurE-like_sf"/>
</dbReference>
<evidence type="ECO:0000313" key="7">
    <source>
        <dbReference type="Proteomes" id="UP000593568"/>
    </source>
</evidence>
<sequence length="269" mass="29454">MENNNSSEERPTVMVTNDDGIDAPGLRALVRVLISSNLFRVLVCAPASYVTASLKSFLIYINCNTVLILSVDYAVYFAFLLLSELKTDSVDNRIFVLFAEEQSAVSHSITWRHPVSVKQVDINGAIAYAVFDAIRNFDIVSNFKFFMDFSTGTPADCASLGISKELFSFVPDLPVIGSSVYSGTVAGAREAFFNGIPSVSVSYDWYVDAFPSECDCIRVGGKSSVDDYTLAAEACLPIFRAILAEIKNKSYPLNGFLNIDLPTDIANHK</sequence>
<proteinExistence type="inferred from homology"/>
<dbReference type="PANTHER" id="PTHR30457:SF0">
    <property type="entry name" value="PHOSPHATASE, PUTATIVE (AFU_ORTHOLOGUE AFUA_4G01070)-RELATED"/>
    <property type="match status" value="1"/>
</dbReference>
<evidence type="ECO:0000256" key="1">
    <source>
        <dbReference type="ARBA" id="ARBA00011062"/>
    </source>
</evidence>
<dbReference type="PANTHER" id="PTHR30457">
    <property type="entry name" value="5'-NUCLEOTIDASE SURE"/>
    <property type="match status" value="1"/>
</dbReference>
<feature type="non-terminal residue" evidence="6">
    <location>
        <position position="269"/>
    </location>
</feature>
<gene>
    <name evidence="6" type="ORF">Gotri_006915</name>
</gene>
<evidence type="ECO:0000256" key="4">
    <source>
        <dbReference type="SAM" id="Phobius"/>
    </source>
</evidence>
<organism evidence="6 7">
    <name type="scientific">Gossypium trilobum</name>
    <dbReference type="NCBI Taxonomy" id="34281"/>
    <lineage>
        <taxon>Eukaryota</taxon>
        <taxon>Viridiplantae</taxon>
        <taxon>Streptophyta</taxon>
        <taxon>Embryophyta</taxon>
        <taxon>Tracheophyta</taxon>
        <taxon>Spermatophyta</taxon>
        <taxon>Magnoliopsida</taxon>
        <taxon>eudicotyledons</taxon>
        <taxon>Gunneridae</taxon>
        <taxon>Pentapetalae</taxon>
        <taxon>rosids</taxon>
        <taxon>malvids</taxon>
        <taxon>Malvales</taxon>
        <taxon>Malvaceae</taxon>
        <taxon>Malvoideae</taxon>
        <taxon>Gossypium</taxon>
    </lineage>
</organism>
<dbReference type="GO" id="GO:0008252">
    <property type="term" value="F:nucleotidase activity"/>
    <property type="evidence" value="ECO:0007669"/>
    <property type="project" value="InterPro"/>
</dbReference>
<dbReference type="Pfam" id="PF01975">
    <property type="entry name" value="SurE"/>
    <property type="match status" value="2"/>
</dbReference>
<dbReference type="GO" id="GO:0005829">
    <property type="term" value="C:cytosol"/>
    <property type="evidence" value="ECO:0007669"/>
    <property type="project" value="TreeGrafter"/>
</dbReference>
<keyword evidence="2" id="KW-0479">Metal-binding</keyword>
<dbReference type="InterPro" id="IPR030048">
    <property type="entry name" value="SurE"/>
</dbReference>
<keyword evidence="3" id="KW-0378">Hydrolase</keyword>
<dbReference type="SUPFAM" id="SSF64167">
    <property type="entry name" value="SurE-like"/>
    <property type="match status" value="2"/>
</dbReference>
<evidence type="ECO:0000313" key="6">
    <source>
        <dbReference type="EMBL" id="MBA0784440.1"/>
    </source>
</evidence>